<dbReference type="RefSeq" id="XP_064684657.1">
    <property type="nucleotide sequence ID" value="XM_064820737.1"/>
</dbReference>
<dbReference type="AlphaFoldDB" id="A0AAN7DMU0"/>
<keyword evidence="3" id="KW-0539">Nucleus</keyword>
<evidence type="ECO:0000256" key="3">
    <source>
        <dbReference type="ARBA" id="ARBA00023242"/>
    </source>
</evidence>
<name>A0AAN7DMU0_9FUNG</name>
<proteinExistence type="inferred from homology"/>
<evidence type="ECO:0000313" key="6">
    <source>
        <dbReference type="Proteomes" id="UP001304243"/>
    </source>
</evidence>
<dbReference type="Proteomes" id="UP001304243">
    <property type="component" value="Unassembled WGS sequence"/>
</dbReference>
<evidence type="ECO:0000256" key="4">
    <source>
        <dbReference type="SAM" id="MobiDB-lite"/>
    </source>
</evidence>
<evidence type="ECO:0000256" key="1">
    <source>
        <dbReference type="ARBA" id="ARBA00004123"/>
    </source>
</evidence>
<dbReference type="Gene3D" id="1.20.890.10">
    <property type="entry name" value="cAMP-dependent protein kinase regulatory subunit, dimerization-anchoring domain"/>
    <property type="match status" value="1"/>
</dbReference>
<dbReference type="InterPro" id="IPR049629">
    <property type="entry name" value="DPY30_SDC1_DD"/>
</dbReference>
<feature type="region of interest" description="Disordered" evidence="4">
    <location>
        <begin position="1"/>
        <end position="38"/>
    </location>
</feature>
<organism evidence="5 6">
    <name type="scientific">Mucor velutinosus</name>
    <dbReference type="NCBI Taxonomy" id="708070"/>
    <lineage>
        <taxon>Eukaryota</taxon>
        <taxon>Fungi</taxon>
        <taxon>Fungi incertae sedis</taxon>
        <taxon>Mucoromycota</taxon>
        <taxon>Mucoromycotina</taxon>
        <taxon>Mucoromycetes</taxon>
        <taxon>Mucorales</taxon>
        <taxon>Mucorineae</taxon>
        <taxon>Mucoraceae</taxon>
        <taxon>Mucor</taxon>
    </lineage>
</organism>
<keyword evidence="6" id="KW-1185">Reference proteome</keyword>
<dbReference type="InterPro" id="IPR007858">
    <property type="entry name" value="Dpy-30_motif"/>
</dbReference>
<comment type="caution">
    <text evidence="5">The sequence shown here is derived from an EMBL/GenBank/DDBJ whole genome shotgun (WGS) entry which is preliminary data.</text>
</comment>
<sequence>MQQEQPHPSPMSDVVKQEESQISSSSPAASTPSAAVNTFTPAKKELEFTYQEDTPTPRSYLDATVVPTLLEGMKLLASERPSDPLAFLGHFLLSRSNEGKQEP</sequence>
<comment type="subcellular location">
    <subcellularLocation>
        <location evidence="1">Nucleus</location>
    </subcellularLocation>
</comment>
<evidence type="ECO:0000256" key="2">
    <source>
        <dbReference type="ARBA" id="ARBA00010849"/>
    </source>
</evidence>
<comment type="similarity">
    <text evidence="2">Belongs to the dpy-30 family.</text>
</comment>
<evidence type="ECO:0000313" key="5">
    <source>
        <dbReference type="EMBL" id="KAK4517991.1"/>
    </source>
</evidence>
<accession>A0AAN7DMU0</accession>
<protein>
    <submittedName>
        <fullName evidence="5">Uncharacterized protein</fullName>
    </submittedName>
</protein>
<feature type="compositionally biased region" description="Low complexity" evidence="4">
    <location>
        <begin position="23"/>
        <end position="35"/>
    </location>
</feature>
<dbReference type="CDD" id="cd22965">
    <property type="entry name" value="DD_DPY30_SDC1"/>
    <property type="match status" value="1"/>
</dbReference>
<gene>
    <name evidence="5" type="ORF">ATC70_001340</name>
</gene>
<dbReference type="EMBL" id="JASEJX010000013">
    <property type="protein sequence ID" value="KAK4517991.1"/>
    <property type="molecule type" value="Genomic_DNA"/>
</dbReference>
<reference evidence="5 6" key="1">
    <citation type="submission" date="2022-11" db="EMBL/GenBank/DDBJ databases">
        <title>Mucor velutinosus strain NIH1002 WGS.</title>
        <authorList>
            <person name="Subramanian P."/>
            <person name="Mullikin J.C."/>
            <person name="Segre J.A."/>
            <person name="Zelazny A.M."/>
        </authorList>
    </citation>
    <scope>NUCLEOTIDE SEQUENCE [LARGE SCALE GENOMIC DNA]</scope>
    <source>
        <strain evidence="5 6">NIH1002</strain>
    </source>
</reference>
<dbReference type="GO" id="GO:0005634">
    <property type="term" value="C:nucleus"/>
    <property type="evidence" value="ECO:0007669"/>
    <property type="project" value="UniProtKB-SubCell"/>
</dbReference>
<dbReference type="Pfam" id="PF05186">
    <property type="entry name" value="Dpy-30"/>
    <property type="match status" value="1"/>
</dbReference>
<dbReference type="GeneID" id="89945042"/>